<evidence type="ECO:0000256" key="8">
    <source>
        <dbReference type="ARBA" id="ARBA00023211"/>
    </source>
</evidence>
<keyword evidence="6 9" id="KW-0521">NADP</keyword>
<evidence type="ECO:0000256" key="1">
    <source>
        <dbReference type="ARBA" id="ARBA00001936"/>
    </source>
</evidence>
<dbReference type="OMA" id="KVCIETM"/>
<dbReference type="Gene3D" id="3.40.718.10">
    <property type="entry name" value="Isopropylmalate Dehydrogenase"/>
    <property type="match status" value="1"/>
</dbReference>
<dbReference type="NCBIfam" id="NF006156">
    <property type="entry name" value="PRK08299.1"/>
    <property type="match status" value="1"/>
</dbReference>
<dbReference type="PANTHER" id="PTHR11822">
    <property type="entry name" value="NADP-SPECIFIC ISOCITRATE DEHYDROGENASE"/>
    <property type="match status" value="1"/>
</dbReference>
<evidence type="ECO:0000256" key="10">
    <source>
        <dbReference type="PIRSR" id="PIRSR000108-1"/>
    </source>
</evidence>
<feature type="site" description="Critical for catalysis" evidence="10">
    <location>
        <position position="171"/>
    </location>
</feature>
<dbReference type="Proteomes" id="UP000596660">
    <property type="component" value="Unplaced"/>
</dbReference>
<dbReference type="PANTHER" id="PTHR11822:SF21">
    <property type="entry name" value="ISOCITRATE DEHYDROGENASE [NADP], MITOCHONDRIAL"/>
    <property type="match status" value="1"/>
</dbReference>
<evidence type="ECO:0000256" key="6">
    <source>
        <dbReference type="ARBA" id="ARBA00022857"/>
    </source>
</evidence>
<dbReference type="EC" id="1.1.1.42" evidence="9"/>
<evidence type="ECO:0000256" key="11">
    <source>
        <dbReference type="PIRSR" id="PIRSR000108-3"/>
    </source>
</evidence>
<evidence type="ECO:0000256" key="2">
    <source>
        <dbReference type="ARBA" id="ARBA00007769"/>
    </source>
</evidence>
<dbReference type="GO" id="GO:0006099">
    <property type="term" value="P:tricarboxylic acid cycle"/>
    <property type="evidence" value="ECO:0007669"/>
    <property type="project" value="UniProtKB-KW"/>
</dbReference>
<accession>A0A803LSP1</accession>
<keyword evidence="4 9" id="KW-0479">Metal-binding</keyword>
<keyword evidence="5 9" id="KW-0460">Magnesium</keyword>
<dbReference type="EnsemblPlants" id="AUR62018235-RA">
    <property type="protein sequence ID" value="AUR62018235-RA:cds"/>
    <property type="gene ID" value="AUR62018235"/>
</dbReference>
<dbReference type="GO" id="GO:0004450">
    <property type="term" value="F:isocitrate dehydrogenase (NADP+) activity"/>
    <property type="evidence" value="ECO:0007669"/>
    <property type="project" value="UniProtKB-EC"/>
</dbReference>
<evidence type="ECO:0000256" key="7">
    <source>
        <dbReference type="ARBA" id="ARBA00023002"/>
    </source>
</evidence>
<feature type="domain" description="Isopropylmalate dehydrogenase-like" evidence="12">
    <location>
        <begin position="12"/>
        <end position="359"/>
    </location>
</feature>
<dbReference type="AlphaFoldDB" id="A0A803LSP1"/>
<evidence type="ECO:0000256" key="3">
    <source>
        <dbReference type="ARBA" id="ARBA00022532"/>
    </source>
</evidence>
<dbReference type="SUPFAM" id="SSF53659">
    <property type="entry name" value="Isocitrate/Isopropylmalate dehydrogenase-like"/>
    <property type="match status" value="1"/>
</dbReference>
<dbReference type="GO" id="GO:0000287">
    <property type="term" value="F:magnesium ion binding"/>
    <property type="evidence" value="ECO:0007669"/>
    <property type="project" value="InterPro"/>
</dbReference>
<evidence type="ECO:0000313" key="13">
    <source>
        <dbReference type="EnsemblPlants" id="AUR62018235-RA:cds"/>
    </source>
</evidence>
<reference evidence="13" key="2">
    <citation type="submission" date="2021-03" db="UniProtKB">
        <authorList>
            <consortium name="EnsemblPlants"/>
        </authorList>
    </citation>
    <scope>IDENTIFICATION</scope>
</reference>
<evidence type="ECO:0000259" key="12">
    <source>
        <dbReference type="SMART" id="SM01329"/>
    </source>
</evidence>
<comment type="cofactor">
    <cofactor evidence="1">
        <name>Mn(2+)</name>
        <dbReference type="ChEBI" id="CHEBI:29035"/>
    </cofactor>
</comment>
<dbReference type="InterPro" id="IPR004790">
    <property type="entry name" value="Isocitrate_DH_NADP"/>
</dbReference>
<comment type="catalytic activity">
    <reaction evidence="9">
        <text>D-threo-isocitrate + NADP(+) = 2-oxoglutarate + CO2 + NADPH</text>
        <dbReference type="Rhea" id="RHEA:19629"/>
        <dbReference type="ChEBI" id="CHEBI:15562"/>
        <dbReference type="ChEBI" id="CHEBI:16526"/>
        <dbReference type="ChEBI" id="CHEBI:16810"/>
        <dbReference type="ChEBI" id="CHEBI:57783"/>
        <dbReference type="ChEBI" id="CHEBI:58349"/>
        <dbReference type="EC" id="1.1.1.42"/>
    </reaction>
</comment>
<keyword evidence="14" id="KW-1185">Reference proteome</keyword>
<dbReference type="Gramene" id="AUR62018235-RA">
    <property type="protein sequence ID" value="AUR62018235-RA:cds"/>
    <property type="gene ID" value="AUR62018235"/>
</dbReference>
<dbReference type="SMART" id="SM01329">
    <property type="entry name" value="Iso_dh"/>
    <property type="match status" value="1"/>
</dbReference>
<dbReference type="GO" id="GO:0006102">
    <property type="term" value="P:isocitrate metabolic process"/>
    <property type="evidence" value="ECO:0007669"/>
    <property type="project" value="InterPro"/>
</dbReference>
<organism evidence="13 14">
    <name type="scientific">Chenopodium quinoa</name>
    <name type="common">Quinoa</name>
    <dbReference type="NCBI Taxonomy" id="63459"/>
    <lineage>
        <taxon>Eukaryota</taxon>
        <taxon>Viridiplantae</taxon>
        <taxon>Streptophyta</taxon>
        <taxon>Embryophyta</taxon>
        <taxon>Tracheophyta</taxon>
        <taxon>Spermatophyta</taxon>
        <taxon>Magnoliopsida</taxon>
        <taxon>eudicotyledons</taxon>
        <taxon>Gunneridae</taxon>
        <taxon>Pentapetalae</taxon>
        <taxon>Caryophyllales</taxon>
        <taxon>Chenopodiaceae</taxon>
        <taxon>Chenopodioideae</taxon>
        <taxon>Atripliceae</taxon>
        <taxon>Chenopodium</taxon>
    </lineage>
</organism>
<dbReference type="PIRSF" id="PIRSF000108">
    <property type="entry name" value="IDH_NADP"/>
    <property type="match status" value="1"/>
</dbReference>
<sequence>MASFDKIKVANPIVEMDGDEMTRVIWQMIKDKLISPFLELDIKYFDLGLPHRDATDDKVTIESAEATLKYNVAIKCATITPGWTKPICIGRHAFGDQYKATDAVIKGAGTLKLVFVPEGKDEKTEMEVYKFTGDGGVALAMYNTDESISSFAEASMNMAYEKKWPLYLSTKNTILKKYDGRFKDIFQEVYESKWKTKFEQAGIWYEHRLIDDMVAYALKSDGGYVWACKNYDGDVQSDFLAQGFGSLGLMTSVLICPDGKTIEAEAAHGTVTRHFRVHQKGGETSTNSIASIFAWTRGLAHRAKLDSNEKLLEFTQKLEAACVNTVESGKMTKDLAIITHGPKIARDQYLNTEEFLDAVAAELKATL</sequence>
<keyword evidence="7 9" id="KW-0560">Oxidoreductase</keyword>
<comment type="cofactor">
    <cofactor evidence="9 11">
        <name>Mg(2+)</name>
        <dbReference type="ChEBI" id="CHEBI:18420"/>
    </cofactor>
    <cofactor evidence="9 11">
        <name>Mn(2+)</name>
        <dbReference type="ChEBI" id="CHEBI:29035"/>
    </cofactor>
    <text evidence="9 11">Binds 1 Mg(2+) or Mn(2+) ion per subunit.</text>
</comment>
<keyword evidence="8 9" id="KW-0464">Manganese</keyword>
<evidence type="ECO:0000313" key="14">
    <source>
        <dbReference type="Proteomes" id="UP000596660"/>
    </source>
</evidence>
<evidence type="ECO:0000256" key="5">
    <source>
        <dbReference type="ARBA" id="ARBA00022842"/>
    </source>
</evidence>
<dbReference type="InterPro" id="IPR024084">
    <property type="entry name" value="IsoPropMal-DH-like_dom"/>
</dbReference>
<protein>
    <recommendedName>
        <fullName evidence="9">Isocitrate dehydrogenase [NADP]</fullName>
        <ecNumber evidence="9">1.1.1.42</ecNumber>
    </recommendedName>
</protein>
<evidence type="ECO:0000256" key="4">
    <source>
        <dbReference type="ARBA" id="ARBA00022723"/>
    </source>
</evidence>
<feature type="binding site" evidence="11">
    <location>
        <position position="234"/>
    </location>
    <ligand>
        <name>Mn(2+)</name>
        <dbReference type="ChEBI" id="CHEBI:29035"/>
    </ligand>
</feature>
<name>A0A803LSP1_CHEQI</name>
<dbReference type="PROSITE" id="PS00470">
    <property type="entry name" value="IDH_IMDH"/>
    <property type="match status" value="1"/>
</dbReference>
<reference evidence="13" key="1">
    <citation type="journal article" date="2017" name="Nature">
        <title>The genome of Chenopodium quinoa.</title>
        <authorList>
            <person name="Jarvis D.E."/>
            <person name="Ho Y.S."/>
            <person name="Lightfoot D.J."/>
            <person name="Schmoeckel S.M."/>
            <person name="Li B."/>
            <person name="Borm T.J.A."/>
            <person name="Ohyanagi H."/>
            <person name="Mineta K."/>
            <person name="Michell C.T."/>
            <person name="Saber N."/>
            <person name="Kharbatia N.M."/>
            <person name="Rupper R.R."/>
            <person name="Sharp A.R."/>
            <person name="Dally N."/>
            <person name="Boughton B.A."/>
            <person name="Woo Y.H."/>
            <person name="Gao G."/>
            <person name="Schijlen E.G.W.M."/>
            <person name="Guo X."/>
            <person name="Momin A.A."/>
            <person name="Negrao S."/>
            <person name="Al-Babili S."/>
            <person name="Gehring C."/>
            <person name="Roessner U."/>
            <person name="Jung C."/>
            <person name="Murphy K."/>
            <person name="Arold S.T."/>
            <person name="Gojobori T."/>
            <person name="van der Linden C.G."/>
            <person name="van Loo E.N."/>
            <person name="Jellen E.N."/>
            <person name="Maughan P.J."/>
            <person name="Tester M."/>
        </authorList>
    </citation>
    <scope>NUCLEOTIDE SEQUENCE [LARGE SCALE GENOMIC DNA]</scope>
    <source>
        <strain evidence="13">cv. PI 614886</strain>
    </source>
</reference>
<dbReference type="InterPro" id="IPR019818">
    <property type="entry name" value="IsoCit/isopropylmalate_DH_CS"/>
</dbReference>
<dbReference type="NCBIfam" id="TIGR00127">
    <property type="entry name" value="nadp_idh_euk"/>
    <property type="match status" value="1"/>
</dbReference>
<proteinExistence type="inferred from homology"/>
<feature type="site" description="Critical for catalysis" evidence="10">
    <location>
        <position position="98"/>
    </location>
</feature>
<feature type="binding site" evidence="11">
    <location>
        <position position="211"/>
    </location>
    <ligand>
        <name>Mn(2+)</name>
        <dbReference type="ChEBI" id="CHEBI:29035"/>
    </ligand>
</feature>
<comment type="similarity">
    <text evidence="2 9">Belongs to the isocitrate and isopropylmalate dehydrogenases family.</text>
</comment>
<dbReference type="Pfam" id="PF00180">
    <property type="entry name" value="Iso_dh"/>
    <property type="match status" value="2"/>
</dbReference>
<dbReference type="GO" id="GO:0051287">
    <property type="term" value="F:NAD binding"/>
    <property type="evidence" value="ECO:0007669"/>
    <property type="project" value="InterPro"/>
</dbReference>
<dbReference type="GO" id="GO:0006739">
    <property type="term" value="P:NADP+ metabolic process"/>
    <property type="evidence" value="ECO:0007669"/>
    <property type="project" value="TreeGrafter"/>
</dbReference>
<dbReference type="GO" id="GO:0005739">
    <property type="term" value="C:mitochondrion"/>
    <property type="evidence" value="ECO:0007669"/>
    <property type="project" value="TreeGrafter"/>
</dbReference>
<evidence type="ECO:0000256" key="9">
    <source>
        <dbReference type="PIRNR" id="PIRNR000108"/>
    </source>
</evidence>
<keyword evidence="3 9" id="KW-0816">Tricarboxylic acid cycle</keyword>